<dbReference type="Gene3D" id="1.10.287.110">
    <property type="entry name" value="DnaJ domain"/>
    <property type="match status" value="1"/>
</dbReference>
<name>A0A507CBK6_9FUNG</name>
<feature type="region of interest" description="Disordered" evidence="2">
    <location>
        <begin position="598"/>
        <end position="649"/>
    </location>
</feature>
<dbReference type="CDD" id="cd06257">
    <property type="entry name" value="DnaJ"/>
    <property type="match status" value="1"/>
</dbReference>
<feature type="compositionally biased region" description="Pro residues" evidence="2">
    <location>
        <begin position="637"/>
        <end position="649"/>
    </location>
</feature>
<dbReference type="AlphaFoldDB" id="A0A507CBK6"/>
<accession>A0A507CBK6</accession>
<protein>
    <recommendedName>
        <fullName evidence="3">J domain-containing protein</fullName>
    </recommendedName>
</protein>
<evidence type="ECO:0000256" key="2">
    <source>
        <dbReference type="SAM" id="MobiDB-lite"/>
    </source>
</evidence>
<evidence type="ECO:0000256" key="1">
    <source>
        <dbReference type="PROSITE-ProRule" id="PRU00339"/>
    </source>
</evidence>
<dbReference type="EMBL" id="QEAM01000670">
    <property type="protein sequence ID" value="TPX36861.1"/>
    <property type="molecule type" value="Genomic_DNA"/>
</dbReference>
<dbReference type="VEuPathDB" id="FungiDB:SeMB42_g04378"/>
<dbReference type="Pfam" id="PF13432">
    <property type="entry name" value="TPR_16"/>
    <property type="match status" value="1"/>
</dbReference>
<dbReference type="SMART" id="SM00028">
    <property type="entry name" value="TPR"/>
    <property type="match status" value="7"/>
</dbReference>
<reference evidence="4 5" key="1">
    <citation type="journal article" date="2019" name="Sci. Rep.">
        <title>Comparative genomics of chytrid fungi reveal insights into the obligate biotrophic and pathogenic lifestyle of Synchytrium endobioticum.</title>
        <authorList>
            <person name="van de Vossenberg B.T.L.H."/>
            <person name="Warris S."/>
            <person name="Nguyen H.D.T."/>
            <person name="van Gent-Pelzer M.P.E."/>
            <person name="Joly D.L."/>
            <person name="van de Geest H.C."/>
            <person name="Bonants P.J.M."/>
            <person name="Smith D.S."/>
            <person name="Levesque C.A."/>
            <person name="van der Lee T.A.J."/>
        </authorList>
    </citation>
    <scope>NUCLEOTIDE SEQUENCE [LARGE SCALE GENOMIC DNA]</scope>
    <source>
        <strain evidence="4 5">LEV6574</strain>
    </source>
</reference>
<dbReference type="SUPFAM" id="SSF48452">
    <property type="entry name" value="TPR-like"/>
    <property type="match status" value="2"/>
</dbReference>
<dbReference type="InterPro" id="IPR011990">
    <property type="entry name" value="TPR-like_helical_dom_sf"/>
</dbReference>
<dbReference type="InterPro" id="IPR001623">
    <property type="entry name" value="DnaJ_domain"/>
</dbReference>
<dbReference type="SUPFAM" id="SSF46565">
    <property type="entry name" value="Chaperone J-domain"/>
    <property type="match status" value="1"/>
</dbReference>
<feature type="compositionally biased region" description="Low complexity" evidence="2">
    <location>
        <begin position="624"/>
        <end position="636"/>
    </location>
</feature>
<comment type="caution">
    <text evidence="4">The sequence shown here is derived from an EMBL/GenBank/DDBJ whole genome shotgun (WGS) entry which is preliminary data.</text>
</comment>
<dbReference type="PROSITE" id="PS50005">
    <property type="entry name" value="TPR"/>
    <property type="match status" value="1"/>
</dbReference>
<dbReference type="InterPro" id="IPR019734">
    <property type="entry name" value="TPR_rpt"/>
</dbReference>
<dbReference type="PANTHER" id="PTHR44200">
    <property type="entry name" value="DNAJ HOMOLOG SUBFAMILY C MEMBER 7"/>
    <property type="match status" value="1"/>
</dbReference>
<feature type="repeat" description="TPR" evidence="1">
    <location>
        <begin position="412"/>
        <end position="445"/>
    </location>
</feature>
<dbReference type="InterPro" id="IPR036869">
    <property type="entry name" value="J_dom_sf"/>
</dbReference>
<dbReference type="Gene3D" id="1.25.40.10">
    <property type="entry name" value="Tetratricopeptide repeat domain"/>
    <property type="match status" value="3"/>
</dbReference>
<gene>
    <name evidence="4" type="ORF">SeLEV6574_g07979</name>
</gene>
<proteinExistence type="predicted"/>
<evidence type="ECO:0000259" key="3">
    <source>
        <dbReference type="PROSITE" id="PS50076"/>
    </source>
</evidence>
<dbReference type="SMART" id="SM00271">
    <property type="entry name" value="DnaJ"/>
    <property type="match status" value="1"/>
</dbReference>
<feature type="domain" description="J" evidence="3">
    <location>
        <begin position="466"/>
        <end position="536"/>
    </location>
</feature>
<dbReference type="Pfam" id="PF00226">
    <property type="entry name" value="DnaJ"/>
    <property type="match status" value="1"/>
</dbReference>
<dbReference type="OrthoDB" id="10250354at2759"/>
<sequence length="649" mass="71056">MMAAEEQGPMPAMTAGCPATTFHDFPPNEFSMPSDEAATTTTTATLGDDTPSLSERLRAEANDLYKQANYGGAAELYSRAIEFDSANPTLYANRAAANIMLKHWDDAIQDCRDATKLDPDLIKAYLRASKCYLYLGNINEATHQLELAKSSIQSNPTLHDNSVAVERDLSVISRVSQLFADYQAKRKAKDYKGALQQLEVAILTTDPSIKMNSKTTSTSISRLTGADLSGVPLAWRLLRTDALVDCREFDEAGRIIQVVTTAQPRNAQAITIRARLLFILDNHQASIIIQLLQNALAYDPENKPAREFLKQVKALEVAKREGNEAFQQQKWQDALNAYTRWLELDQEEGVGRAKILSNRATTYSKLGKPGEALKDASKSMEILELYSFPASASGVITTPQDLAICFHAPLFLKLYLRRADSLTKLEKYEEALRDYTVADTIKPNDHEIMHAIRNAQSAIKAAKRKDYYKILGLERNASESDVKKAYRTLALKFHPDKQAGLSDEEKEEANAKFKLISEAHSVLSDAKKRDLYDRGVDIDGASASDGQSGYGAPSGGMDDVLRMFMQQQAAQGFGGGGHGFEFGMGGNGPFGMGSGTYAQYGGGARPHSHGPRYPPRPGSGFTGGSQYPPRPGQSGSQPPPPPPPPRPPR</sequence>
<dbReference type="InterPro" id="IPR052758">
    <property type="entry name" value="SRC_co-chaperone"/>
</dbReference>
<evidence type="ECO:0000313" key="5">
    <source>
        <dbReference type="Proteomes" id="UP000320475"/>
    </source>
</evidence>
<evidence type="ECO:0000313" key="4">
    <source>
        <dbReference type="EMBL" id="TPX36861.1"/>
    </source>
</evidence>
<dbReference type="PANTHER" id="PTHR44200:SF1">
    <property type="entry name" value="DNAJ HOMOLOG SUBFAMILY C MEMBER 7"/>
    <property type="match status" value="1"/>
</dbReference>
<dbReference type="PRINTS" id="PR00625">
    <property type="entry name" value="JDOMAIN"/>
</dbReference>
<dbReference type="Proteomes" id="UP000320475">
    <property type="component" value="Unassembled WGS sequence"/>
</dbReference>
<dbReference type="InterPro" id="IPR018253">
    <property type="entry name" value="DnaJ_domain_CS"/>
</dbReference>
<dbReference type="PROSITE" id="PS50076">
    <property type="entry name" value="DNAJ_2"/>
    <property type="match status" value="1"/>
</dbReference>
<organism evidence="4 5">
    <name type="scientific">Synchytrium endobioticum</name>
    <dbReference type="NCBI Taxonomy" id="286115"/>
    <lineage>
        <taxon>Eukaryota</taxon>
        <taxon>Fungi</taxon>
        <taxon>Fungi incertae sedis</taxon>
        <taxon>Chytridiomycota</taxon>
        <taxon>Chytridiomycota incertae sedis</taxon>
        <taxon>Chytridiomycetes</taxon>
        <taxon>Synchytriales</taxon>
        <taxon>Synchytriaceae</taxon>
        <taxon>Synchytrium</taxon>
    </lineage>
</organism>
<keyword evidence="1" id="KW-0802">TPR repeat</keyword>
<dbReference type="PROSITE" id="PS00636">
    <property type="entry name" value="DNAJ_1"/>
    <property type="match status" value="1"/>
</dbReference>